<dbReference type="RefSeq" id="WP_285452716.1">
    <property type="nucleotide sequence ID" value="NZ_CP127173.1"/>
</dbReference>
<proteinExistence type="predicted"/>
<dbReference type="EMBL" id="CP127173">
    <property type="protein sequence ID" value="WIV55655.1"/>
    <property type="molecule type" value="Genomic_DNA"/>
</dbReference>
<dbReference type="Gene3D" id="3.30.70.1230">
    <property type="entry name" value="Nucleotide cyclase"/>
    <property type="match status" value="1"/>
</dbReference>
<keyword evidence="3" id="KW-1185">Reference proteome</keyword>
<evidence type="ECO:0000313" key="2">
    <source>
        <dbReference type="EMBL" id="WIV55655.1"/>
    </source>
</evidence>
<dbReference type="SUPFAM" id="SSF55073">
    <property type="entry name" value="Nucleotide cyclase"/>
    <property type="match status" value="1"/>
</dbReference>
<dbReference type="InterPro" id="IPR029787">
    <property type="entry name" value="Nucleotide_cyclase"/>
</dbReference>
<evidence type="ECO:0000313" key="3">
    <source>
        <dbReference type="Proteomes" id="UP001227101"/>
    </source>
</evidence>
<protein>
    <recommendedName>
        <fullName evidence="1">Guanylate cyclase domain-containing protein</fullName>
    </recommendedName>
</protein>
<reference evidence="2 3" key="1">
    <citation type="submission" date="2023-06" db="EMBL/GenBank/DDBJ databases">
        <authorList>
            <person name="Oyuntsetseg B."/>
            <person name="Kim S.B."/>
        </authorList>
    </citation>
    <scope>NUCLEOTIDE SEQUENCE [LARGE SCALE GENOMIC DNA]</scope>
    <source>
        <strain evidence="2 3">2-2</strain>
    </source>
</reference>
<evidence type="ECO:0000259" key="1">
    <source>
        <dbReference type="PROSITE" id="PS50125"/>
    </source>
</evidence>
<dbReference type="PROSITE" id="PS50125">
    <property type="entry name" value="GUANYLATE_CYCLASE_2"/>
    <property type="match status" value="1"/>
</dbReference>
<name>A0ABY8XJ40_9PSEU</name>
<sequence>MAVRLDNFRLSATVPLPALRRRLRHPRRTDPQHRTIVVIDVAAFGRRTDLAQLHVRADLDGLVREACRGSGIPRSRLVVADRGDGMIVFIPADVSKAVLLQPFVPRLRSCLHERNGTARVDQRIRVRVAVHAGEVVPGPHGWIGTDLNLACRLVDSIPLRQELVDNPRADLVLAVSDVIHQAVVRHGHRGIDASAYREVPLNTKEVATRAWIHTPVRETRHAVTALVPA</sequence>
<dbReference type="Proteomes" id="UP001227101">
    <property type="component" value="Chromosome"/>
</dbReference>
<feature type="domain" description="Guanylate cyclase" evidence="1">
    <location>
        <begin position="121"/>
        <end position="154"/>
    </location>
</feature>
<organism evidence="2 3">
    <name type="scientific">Amycolatopsis nalaikhensis</name>
    <dbReference type="NCBI Taxonomy" id="715472"/>
    <lineage>
        <taxon>Bacteria</taxon>
        <taxon>Bacillati</taxon>
        <taxon>Actinomycetota</taxon>
        <taxon>Actinomycetes</taxon>
        <taxon>Pseudonocardiales</taxon>
        <taxon>Pseudonocardiaceae</taxon>
        <taxon>Amycolatopsis</taxon>
    </lineage>
</organism>
<accession>A0ABY8XJ40</accession>
<gene>
    <name evidence="2" type="ORF">QP939_43735</name>
</gene>
<dbReference type="InterPro" id="IPR001054">
    <property type="entry name" value="A/G_cyclase"/>
</dbReference>